<protein>
    <submittedName>
        <fullName evidence="1">Anti-sigma factor RsiW</fullName>
    </submittedName>
</protein>
<dbReference type="EMBL" id="JAUSVF010000002">
    <property type="protein sequence ID" value="MDQ0322569.1"/>
    <property type="molecule type" value="Genomic_DNA"/>
</dbReference>
<organism evidence="1 2">
    <name type="scientific">Pararhizobium capsulatum DSM 1112</name>
    <dbReference type="NCBI Taxonomy" id="1121113"/>
    <lineage>
        <taxon>Bacteria</taxon>
        <taxon>Pseudomonadati</taxon>
        <taxon>Pseudomonadota</taxon>
        <taxon>Alphaproteobacteria</taxon>
        <taxon>Hyphomicrobiales</taxon>
        <taxon>Rhizobiaceae</taxon>
        <taxon>Rhizobium/Agrobacterium group</taxon>
        <taxon>Pararhizobium</taxon>
    </lineage>
</organism>
<reference evidence="1 2" key="1">
    <citation type="submission" date="2023-07" db="EMBL/GenBank/DDBJ databases">
        <title>Genomic Encyclopedia of Type Strains, Phase IV (KMG-IV): sequencing the most valuable type-strain genomes for metagenomic binning, comparative biology and taxonomic classification.</title>
        <authorList>
            <person name="Goeker M."/>
        </authorList>
    </citation>
    <scope>NUCLEOTIDE SEQUENCE [LARGE SCALE GENOMIC DNA]</scope>
    <source>
        <strain evidence="1 2">DSM 1112</strain>
    </source>
</reference>
<proteinExistence type="predicted"/>
<sequence>MKIVDPILPGDLDAYVDDQLDVARRIEVEAYLSEHPESAAQVMADLRIRGELRLALANGEATSTGRHDTREAARRLSQRLSTGRYITAFQRIAAIAALVTAGWFGNAYLGPFSATEVVASVPPPAFVEEALRAHSTTMLRESMPSQHEVVNYDPADIRSATAIVMPELPKDWDVFDIQVFPSAFGPSVELVVTPDKGERLSLFAVRPGSFNVQHVLQAEDGGLSAAYWQIGDVAYALVSDKQGAKDLTETARRLSRTLY</sequence>
<dbReference type="RefSeq" id="WP_307234308.1">
    <property type="nucleotide sequence ID" value="NZ_JAUSVF010000002.1"/>
</dbReference>
<evidence type="ECO:0000313" key="2">
    <source>
        <dbReference type="Proteomes" id="UP001230207"/>
    </source>
</evidence>
<gene>
    <name evidence="1" type="ORF">QO002_004775</name>
</gene>
<dbReference type="Proteomes" id="UP001230207">
    <property type="component" value="Unassembled WGS sequence"/>
</dbReference>
<evidence type="ECO:0000313" key="1">
    <source>
        <dbReference type="EMBL" id="MDQ0322569.1"/>
    </source>
</evidence>
<name>A0ABU0BXX9_9HYPH</name>
<keyword evidence="2" id="KW-1185">Reference proteome</keyword>
<comment type="caution">
    <text evidence="1">The sequence shown here is derived from an EMBL/GenBank/DDBJ whole genome shotgun (WGS) entry which is preliminary data.</text>
</comment>
<accession>A0ABU0BXX9</accession>